<sequence length="300" mass="32329">MVCKFEDIMKLAKTKEPKVLSVAVAQDIDVLISVKMAIEEGIIKAILVGDKEEILKIAKKIDFNVDNVEIIDEKDKVEACNIAVKKVTDKEADMVMKGIIDTAVILKAVLNKEANLRTGRVLSHVGVMDIPGYERVLLISDAAMNIEPDLMTKKQIIDNSVIVARSIGIDEPKVAMLCAKEKVNPKMQATVDAKELEEMNKRGEIHNCIVGGPLALDNAVSVEAANHKKIDSPVAGKADILIVPSIEAGNVLYKSLVFLANAKAAGVLVGAKVPIVVTSRADTEISKINSIALAMLMTSK</sequence>
<comment type="caution">
    <text evidence="1">The sequence shown here is derived from an EMBL/GenBank/DDBJ whole genome shotgun (WGS) entry which is preliminary data.</text>
</comment>
<keyword evidence="2" id="KW-1185">Reference proteome</keyword>
<dbReference type="Proteomes" id="UP001374599">
    <property type="component" value="Unassembled WGS sequence"/>
</dbReference>
<protein>
    <submittedName>
        <fullName evidence="1">Phosphate butyryltransferase</fullName>
    </submittedName>
</protein>
<name>A0ACB5UPQ7_9FIRM</name>
<proteinExistence type="predicted"/>
<evidence type="ECO:0000313" key="1">
    <source>
        <dbReference type="EMBL" id="GMQ64523.1"/>
    </source>
</evidence>
<gene>
    <name evidence="1" type="primary">ptb</name>
    <name evidence="1" type="ORF">AN2V17_37600</name>
</gene>
<evidence type="ECO:0000313" key="2">
    <source>
        <dbReference type="Proteomes" id="UP001374599"/>
    </source>
</evidence>
<reference evidence="1" key="1">
    <citation type="submission" date="2023-09" db="EMBL/GenBank/DDBJ databases">
        <title>Vallitalea sediminicola and Vallitalea maricola sp. nov., anaerobic bacteria isolated from marine sediment.</title>
        <authorList>
            <person name="Hirano S."/>
            <person name="Maeda A."/>
            <person name="Terahara T."/>
            <person name="Mori K."/>
            <person name="Hamada M."/>
            <person name="Matsumoto R."/>
            <person name="Kobayashi T."/>
        </authorList>
    </citation>
    <scope>NUCLEOTIDE SEQUENCE</scope>
    <source>
        <strain evidence="1">AN17-2</strain>
    </source>
</reference>
<dbReference type="EMBL" id="BTPU01000072">
    <property type="protein sequence ID" value="GMQ64523.1"/>
    <property type="molecule type" value="Genomic_DNA"/>
</dbReference>
<accession>A0ACB5UPQ7</accession>
<organism evidence="1 2">
    <name type="scientific">Vallitalea maricola</name>
    <dbReference type="NCBI Taxonomy" id="3074433"/>
    <lineage>
        <taxon>Bacteria</taxon>
        <taxon>Bacillati</taxon>
        <taxon>Bacillota</taxon>
        <taxon>Clostridia</taxon>
        <taxon>Lachnospirales</taxon>
        <taxon>Vallitaleaceae</taxon>
        <taxon>Vallitalea</taxon>
    </lineage>
</organism>